<comment type="caution">
    <text evidence="1">The sequence shown here is derived from an EMBL/GenBank/DDBJ whole genome shotgun (WGS) entry which is preliminary data.</text>
</comment>
<reference evidence="1 2" key="1">
    <citation type="submission" date="2024-04" db="EMBL/GenBank/DDBJ databases">
        <title>Draft genome sequence of Sessilibacter corallicola NBRC 116591.</title>
        <authorList>
            <person name="Miyakawa T."/>
            <person name="Kusuya Y."/>
            <person name="Miura T."/>
        </authorList>
    </citation>
    <scope>NUCLEOTIDE SEQUENCE [LARGE SCALE GENOMIC DNA]</scope>
    <source>
        <strain evidence="1 2">KU-00831-HH</strain>
    </source>
</reference>
<proteinExistence type="predicted"/>
<dbReference type="Proteomes" id="UP001465153">
    <property type="component" value="Unassembled WGS sequence"/>
</dbReference>
<evidence type="ECO:0000313" key="2">
    <source>
        <dbReference type="Proteomes" id="UP001465153"/>
    </source>
</evidence>
<dbReference type="EMBL" id="BAABWN010000009">
    <property type="protein sequence ID" value="GAA6168930.1"/>
    <property type="molecule type" value="Genomic_DNA"/>
</dbReference>
<gene>
    <name evidence="1" type="ORF">NBRC116591_27410</name>
</gene>
<keyword evidence="2" id="KW-1185">Reference proteome</keyword>
<name>A0ABQ0ABE7_9GAMM</name>
<accession>A0ABQ0ABE7</accession>
<sequence length="114" mass="12765">MGDSNMSYESVYLICQQASVSERSPINMDGSEFVVGVAVVPAETRDQALDLLNDYFHRNHMTLMTLESVHKYEDNSAELSDIVTDDVTYAIASARQRGEVMYVCTETSETLNDQ</sequence>
<evidence type="ECO:0000313" key="1">
    <source>
        <dbReference type="EMBL" id="GAA6168930.1"/>
    </source>
</evidence>
<protein>
    <submittedName>
        <fullName evidence="1">Uncharacterized protein</fullName>
    </submittedName>
</protein>
<organism evidence="1 2">
    <name type="scientific">Sessilibacter corallicola</name>
    <dbReference type="NCBI Taxonomy" id="2904075"/>
    <lineage>
        <taxon>Bacteria</taxon>
        <taxon>Pseudomonadati</taxon>
        <taxon>Pseudomonadota</taxon>
        <taxon>Gammaproteobacteria</taxon>
        <taxon>Cellvibrionales</taxon>
        <taxon>Cellvibrionaceae</taxon>
        <taxon>Sessilibacter</taxon>
    </lineage>
</organism>